<protein>
    <submittedName>
        <fullName evidence="1">Uncharacterized protein</fullName>
    </submittedName>
</protein>
<dbReference type="RefSeq" id="WP_342077156.1">
    <property type="nucleotide sequence ID" value="NZ_CP151767.2"/>
</dbReference>
<gene>
    <name evidence="1" type="ORF">AABB31_02560</name>
</gene>
<organism evidence="1 2">
    <name type="scientific">Yoonia rhodophyticola</name>
    <dbReference type="NCBI Taxonomy" id="3137370"/>
    <lineage>
        <taxon>Bacteria</taxon>
        <taxon>Pseudomonadati</taxon>
        <taxon>Pseudomonadota</taxon>
        <taxon>Alphaproteobacteria</taxon>
        <taxon>Rhodobacterales</taxon>
        <taxon>Paracoccaceae</taxon>
        <taxon>Yoonia</taxon>
    </lineage>
</organism>
<dbReference type="SUPFAM" id="SSF56925">
    <property type="entry name" value="OMPA-like"/>
    <property type="match status" value="1"/>
</dbReference>
<dbReference type="Proteomes" id="UP001470809">
    <property type="component" value="Chromosome"/>
</dbReference>
<reference evidence="1 2" key="2">
    <citation type="submission" date="2024-08" db="EMBL/GenBank/DDBJ databases">
        <title>Phylogenomic analyses of a clade within the roseobacter group suggest taxonomic reassignments of species of the genera Aestuariivita, Citreicella, Loktanella, Nautella, Pelagibaca, Ruegeria, Thalassobius, Thiobacimonas and Tropicibacter, and the proposal o.</title>
        <authorList>
            <person name="Jeon C.O."/>
        </authorList>
    </citation>
    <scope>NUCLEOTIDE SEQUENCE [LARGE SCALE GENOMIC DNA]</scope>
    <source>
        <strain evidence="1 2">SS1-5</strain>
    </source>
</reference>
<evidence type="ECO:0000313" key="2">
    <source>
        <dbReference type="Proteomes" id="UP001470809"/>
    </source>
</evidence>
<sequence length="205" mass="22018">MGAEAGIEGAEFDGAHLFGGTPPAVDEFAGAEASNLTFALNFASGDLGQNQRRWIVSPYYSQAFDGASSENRGVISTDNPGGYFEWRELGVRVEHEMAINDTWSWTSGLRWARIDHEANLADESGNFLIKEMDGRRIGLSLGVNAAITDNIAAVSRLGYSWVDLDETAECTGPSADACTPSPAASADDTTELDGFDFGLSLRYTF</sequence>
<keyword evidence="2" id="KW-1185">Reference proteome</keyword>
<proteinExistence type="predicted"/>
<dbReference type="AlphaFoldDB" id="A0AAN0NLY2"/>
<accession>A0AAN0NLY2</accession>
<dbReference type="InterPro" id="IPR011250">
    <property type="entry name" value="OMP/PagP_B-barrel"/>
</dbReference>
<dbReference type="KEGG" id="yrh:AABB31_02560"/>
<evidence type="ECO:0000313" key="1">
    <source>
        <dbReference type="EMBL" id="WZU67859.1"/>
    </source>
</evidence>
<dbReference type="EMBL" id="CP151767">
    <property type="protein sequence ID" value="WZU67859.1"/>
    <property type="molecule type" value="Genomic_DNA"/>
</dbReference>
<reference evidence="2" key="1">
    <citation type="submission" date="2024-04" db="EMBL/GenBank/DDBJ databases">
        <title>Phylogenomic analyses of a clade within the roseobacter group suggest taxonomic reassignments of species of the genera Aestuariivita, Citreicella, Loktanella, Nautella, Pelagibaca, Ruegeria, Thalassobius, Thiobacimonas and Tropicibacter, and the proposal o.</title>
        <authorList>
            <person name="Jeon C.O."/>
        </authorList>
    </citation>
    <scope>NUCLEOTIDE SEQUENCE [LARGE SCALE GENOMIC DNA]</scope>
    <source>
        <strain evidence="2">SS1-5</strain>
    </source>
</reference>
<name>A0AAN0NLY2_9RHOB</name>